<sequence length="1017" mass="114952">MCRISGILNKNLPVAALRPMVKEMCTIMKNGGPDDEGIFSDEQRHLVLGHRRLSLIDLSPAGHQPMADITGRYVISFNGEIYNYGEIKKELLIAGYSFKTGTDTEVILVAFAAWGARAFEKFNGMFAFALWDTKEARLYLVRDPSGIKPLYYAAAPEGIAFSSEIRGLRPVPWLQEENKDWPVFLLAYGHLPEPVTVLQKVKPLQKGTYLCFDVATGNIDLQSFKKFEFSSTIVHRQEAIQHIREDLHKSVSRHLIADAPIGVFLSGGVDSGIISLLASEDKKAQLNTLSLHFQENDFSEKKYQDYLLKKMNCRSNQHLLKENEFTHFLPQILDDMDQPSCDGINTWFISKYAREKGLKAVLSGIGGDELYGGYPSFSRMKKVKFLKNVPNSILRSGKYAGQKALKRLCYLSIDGPVGKYLFLRGQFIPSEIAYQLNMPEQEVWRILSGQPVLENIDALDPFDQASWVELNLFMQNQLLRDVDVMGMAHGIEIRVPFLDRDFVDLSMSIKSSLKEAALPKKLLIDAFKNILPEPVWNRPKMGFGFPFKKWLSESEYIKSVVDTEAVNYKNFVSGQMHWSQFLSLILVQNRGGERAVGSRDAKAIVSHSQGNGAAGKPAKNRDKILFLTLRTFSLTGGIEKVSKVAGKALYDLCKESGVDFSVFSMYDESSDIDEKYFPKNHFTGFGIQRVQFTRKAVSAGINSNVVILSHINLLPVGFMVKLISPKTRLILLTHGIEAWVPFTGFKKQMLLKCDQILSVSRFTKDALVQLNHFPANKIQVLNNCLDPFLAKPLQANKDASLLAKYNLSNDDTVLMTLTRLAFRERYKGYDQVIESLAALRKTSPRLKYLIVGKYDRQEKNRLDILLEKRNLTNEVIFTGFVPDEELALHFNLADIYIMPSTKEGFGIVFIESMYYNKPVIAGNKDGSVDALLNGKLGLLVDPGNQEEISESIRKIIADRETYMPDRQLLMENFSFPVYKEKWRSILARLGMIPAKAQTDIHSKERNNADLYSAPLNY</sequence>
<dbReference type="Gene3D" id="3.60.20.10">
    <property type="entry name" value="Glutamine Phosphoribosylpyrophosphate, subunit 1, domain 1"/>
    <property type="match status" value="1"/>
</dbReference>
<evidence type="ECO:0000313" key="10">
    <source>
        <dbReference type="Proteomes" id="UP000267223"/>
    </source>
</evidence>
<dbReference type="CDD" id="cd01991">
    <property type="entry name" value="Asn_synthase_B_C"/>
    <property type="match status" value="1"/>
</dbReference>
<dbReference type="GO" id="GO:0016757">
    <property type="term" value="F:glycosyltransferase activity"/>
    <property type="evidence" value="ECO:0007669"/>
    <property type="project" value="InterPro"/>
</dbReference>
<keyword evidence="6" id="KW-0315">Glutamine amidotransferase</keyword>
<dbReference type="CDD" id="cd03801">
    <property type="entry name" value="GT4_PimA-like"/>
    <property type="match status" value="1"/>
</dbReference>
<dbReference type="Pfam" id="PF00733">
    <property type="entry name" value="Asn_synthase"/>
    <property type="match status" value="1"/>
</dbReference>
<evidence type="ECO:0000256" key="5">
    <source>
        <dbReference type="ARBA" id="ARBA00022840"/>
    </source>
</evidence>
<proteinExistence type="inferred from homology"/>
<dbReference type="InterPro" id="IPR017932">
    <property type="entry name" value="GATase_2_dom"/>
</dbReference>
<comment type="similarity">
    <text evidence="2">Belongs to the asparagine synthetase family.</text>
</comment>
<keyword evidence="10" id="KW-1185">Reference proteome</keyword>
<dbReference type="Gene3D" id="3.40.50.2000">
    <property type="entry name" value="Glycogen Phosphorylase B"/>
    <property type="match status" value="2"/>
</dbReference>
<dbReference type="PROSITE" id="PS51278">
    <property type="entry name" value="GATASE_TYPE_2"/>
    <property type="match status" value="1"/>
</dbReference>
<keyword evidence="4" id="KW-0547">Nucleotide-binding</keyword>
<evidence type="ECO:0000256" key="2">
    <source>
        <dbReference type="ARBA" id="ARBA00005752"/>
    </source>
</evidence>
<dbReference type="InterPro" id="IPR001962">
    <property type="entry name" value="Asn_synthase"/>
</dbReference>
<dbReference type="SUPFAM" id="SSF52402">
    <property type="entry name" value="Adenine nucleotide alpha hydrolases-like"/>
    <property type="match status" value="1"/>
</dbReference>
<evidence type="ECO:0000313" key="9">
    <source>
        <dbReference type="EMBL" id="RNI35412.1"/>
    </source>
</evidence>
<organism evidence="9 10">
    <name type="scientific">Hanamia caeni</name>
    <dbReference type="NCBI Taxonomy" id="2294116"/>
    <lineage>
        <taxon>Bacteria</taxon>
        <taxon>Pseudomonadati</taxon>
        <taxon>Bacteroidota</taxon>
        <taxon>Chitinophagia</taxon>
        <taxon>Chitinophagales</taxon>
        <taxon>Chitinophagaceae</taxon>
        <taxon>Hanamia</taxon>
    </lineage>
</organism>
<dbReference type="SUPFAM" id="SSF53756">
    <property type="entry name" value="UDP-Glycosyltransferase/glycogen phosphorylase"/>
    <property type="match status" value="1"/>
</dbReference>
<dbReference type="GO" id="GO:0006529">
    <property type="term" value="P:asparagine biosynthetic process"/>
    <property type="evidence" value="ECO:0007669"/>
    <property type="project" value="InterPro"/>
</dbReference>
<dbReference type="RefSeq" id="WP_123121137.1">
    <property type="nucleotide sequence ID" value="NZ_RJJR01000010.1"/>
</dbReference>
<dbReference type="OrthoDB" id="9763290at2"/>
<dbReference type="InterPro" id="IPR001296">
    <property type="entry name" value="Glyco_trans_1"/>
</dbReference>
<dbReference type="GO" id="GO:0005524">
    <property type="term" value="F:ATP binding"/>
    <property type="evidence" value="ECO:0007669"/>
    <property type="project" value="UniProtKB-KW"/>
</dbReference>
<feature type="domain" description="Glutamine amidotransferase type-2" evidence="8">
    <location>
        <begin position="2"/>
        <end position="215"/>
    </location>
</feature>
<dbReference type="InterPro" id="IPR006426">
    <property type="entry name" value="Asn_synth_AEB"/>
</dbReference>
<dbReference type="InterPro" id="IPR051786">
    <property type="entry name" value="ASN_synthetase/amidase"/>
</dbReference>
<name>A0A3M9NC78_9BACT</name>
<evidence type="ECO:0000256" key="1">
    <source>
        <dbReference type="ARBA" id="ARBA00005187"/>
    </source>
</evidence>
<protein>
    <recommendedName>
        <fullName evidence="3">asparagine synthase (glutamine-hydrolyzing)</fullName>
        <ecNumber evidence="3">6.3.5.4</ecNumber>
    </recommendedName>
</protein>
<comment type="pathway">
    <text evidence="1">Amino-acid biosynthesis; L-asparagine biosynthesis; L-asparagine from L-aspartate (L-Gln route): step 1/1.</text>
</comment>
<comment type="caution">
    <text evidence="9">The sequence shown here is derived from an EMBL/GenBank/DDBJ whole genome shotgun (WGS) entry which is preliminary data.</text>
</comment>
<dbReference type="SUPFAM" id="SSF56235">
    <property type="entry name" value="N-terminal nucleophile aminohydrolases (Ntn hydrolases)"/>
    <property type="match status" value="1"/>
</dbReference>
<evidence type="ECO:0000259" key="8">
    <source>
        <dbReference type="PROSITE" id="PS51278"/>
    </source>
</evidence>
<dbReference type="EMBL" id="RJJR01000010">
    <property type="protein sequence ID" value="RNI35412.1"/>
    <property type="molecule type" value="Genomic_DNA"/>
</dbReference>
<reference evidence="9 10" key="1">
    <citation type="submission" date="2018-11" db="EMBL/GenBank/DDBJ databases">
        <title>Draft genome sequence of Ferruginibacter sp. BO-59.</title>
        <authorList>
            <person name="Im W.T."/>
        </authorList>
    </citation>
    <scope>NUCLEOTIDE SEQUENCE [LARGE SCALE GENOMIC DNA]</scope>
    <source>
        <strain evidence="9 10">BO-59</strain>
    </source>
</reference>
<dbReference type="GO" id="GO:0004066">
    <property type="term" value="F:asparagine synthase (glutamine-hydrolyzing) activity"/>
    <property type="evidence" value="ECO:0007669"/>
    <property type="project" value="UniProtKB-EC"/>
</dbReference>
<evidence type="ECO:0000256" key="6">
    <source>
        <dbReference type="ARBA" id="ARBA00022962"/>
    </source>
</evidence>
<gene>
    <name evidence="9" type="primary">asnB</name>
    <name evidence="9" type="ORF">EFY79_12865</name>
</gene>
<dbReference type="Proteomes" id="UP000267223">
    <property type="component" value="Unassembled WGS sequence"/>
</dbReference>
<evidence type="ECO:0000256" key="3">
    <source>
        <dbReference type="ARBA" id="ARBA00012737"/>
    </source>
</evidence>
<evidence type="ECO:0000256" key="4">
    <source>
        <dbReference type="ARBA" id="ARBA00022741"/>
    </source>
</evidence>
<dbReference type="InterPro" id="IPR033738">
    <property type="entry name" value="AsnB_N"/>
</dbReference>
<accession>A0A3M9NC78</accession>
<dbReference type="EC" id="6.3.5.4" evidence="3"/>
<evidence type="ECO:0000256" key="7">
    <source>
        <dbReference type="ARBA" id="ARBA00048741"/>
    </source>
</evidence>
<dbReference type="Pfam" id="PF13537">
    <property type="entry name" value="GATase_7"/>
    <property type="match status" value="1"/>
</dbReference>
<dbReference type="AlphaFoldDB" id="A0A3M9NC78"/>
<comment type="catalytic activity">
    <reaction evidence="7">
        <text>L-aspartate + L-glutamine + ATP + H2O = L-asparagine + L-glutamate + AMP + diphosphate + H(+)</text>
        <dbReference type="Rhea" id="RHEA:12228"/>
        <dbReference type="ChEBI" id="CHEBI:15377"/>
        <dbReference type="ChEBI" id="CHEBI:15378"/>
        <dbReference type="ChEBI" id="CHEBI:29985"/>
        <dbReference type="ChEBI" id="CHEBI:29991"/>
        <dbReference type="ChEBI" id="CHEBI:30616"/>
        <dbReference type="ChEBI" id="CHEBI:33019"/>
        <dbReference type="ChEBI" id="CHEBI:58048"/>
        <dbReference type="ChEBI" id="CHEBI:58359"/>
        <dbReference type="ChEBI" id="CHEBI:456215"/>
        <dbReference type="EC" id="6.3.5.4"/>
    </reaction>
</comment>
<dbReference type="InterPro" id="IPR014729">
    <property type="entry name" value="Rossmann-like_a/b/a_fold"/>
</dbReference>
<dbReference type="Pfam" id="PF00534">
    <property type="entry name" value="Glycos_transf_1"/>
    <property type="match status" value="1"/>
</dbReference>
<dbReference type="PANTHER" id="PTHR43284">
    <property type="entry name" value="ASPARAGINE SYNTHETASE (GLUTAMINE-HYDROLYZING)"/>
    <property type="match status" value="1"/>
</dbReference>
<dbReference type="PANTHER" id="PTHR43284:SF1">
    <property type="entry name" value="ASPARAGINE SYNTHETASE"/>
    <property type="match status" value="1"/>
</dbReference>
<dbReference type="InterPro" id="IPR029055">
    <property type="entry name" value="Ntn_hydrolases_N"/>
</dbReference>
<dbReference type="NCBIfam" id="TIGR01536">
    <property type="entry name" value="asn_synth_AEB"/>
    <property type="match status" value="1"/>
</dbReference>
<keyword evidence="9" id="KW-0436">Ligase</keyword>
<dbReference type="CDD" id="cd00712">
    <property type="entry name" value="AsnB"/>
    <property type="match status" value="1"/>
</dbReference>
<keyword evidence="5" id="KW-0067">ATP-binding</keyword>
<dbReference type="Gene3D" id="3.40.50.620">
    <property type="entry name" value="HUPs"/>
    <property type="match status" value="1"/>
</dbReference>